<dbReference type="GeneID" id="726394"/>
<evidence type="ECO:0000256" key="3">
    <source>
        <dbReference type="ARBA" id="ARBA00022490"/>
    </source>
</evidence>
<dbReference type="KEGG" id="ame:726394"/>
<protein>
    <submittedName>
        <fullName evidence="11">Centrosomal protein of 290 kDa isoform X1</fullName>
    </submittedName>
</protein>
<feature type="coiled-coil region" evidence="8">
    <location>
        <begin position="425"/>
        <end position="459"/>
    </location>
</feature>
<keyword evidence="5 8" id="KW-0175">Coiled coil</keyword>
<comment type="subcellular location">
    <subcellularLocation>
        <location evidence="1">Cytoplasm</location>
        <location evidence="1">Cytoskeleton</location>
        <location evidence="1">Cilium basal body</location>
    </subcellularLocation>
    <subcellularLocation>
        <location evidence="2">Cytoplasm</location>
        <location evidence="2">Cytoskeleton</location>
        <location evidence="2">Microtubule organizing center</location>
        <location evidence="2">Centrosome</location>
    </subcellularLocation>
</comment>
<feature type="coiled-coil region" evidence="8">
    <location>
        <begin position="118"/>
        <end position="247"/>
    </location>
</feature>
<evidence type="ECO:0000313" key="9">
    <source>
        <dbReference type="EnsemblMetazoa" id="XP_026295898"/>
    </source>
</evidence>
<feature type="coiled-coil region" evidence="8">
    <location>
        <begin position="751"/>
        <end position="842"/>
    </location>
</feature>
<keyword evidence="3" id="KW-0963">Cytoplasm</keyword>
<evidence type="ECO:0000256" key="6">
    <source>
        <dbReference type="ARBA" id="ARBA00023212"/>
    </source>
</evidence>
<gene>
    <name evidence="11" type="primary">LOC726394</name>
</gene>
<dbReference type="PANTHER" id="PTHR18879:SF20">
    <property type="entry name" value="CENTROSOMAL PROTEIN OF 290 KDA"/>
    <property type="match status" value="1"/>
</dbReference>
<feature type="coiled-coil region" evidence="8">
    <location>
        <begin position="304"/>
        <end position="393"/>
    </location>
</feature>
<organism evidence="9">
    <name type="scientific">Apis mellifera</name>
    <name type="common">Honeybee</name>
    <dbReference type="NCBI Taxonomy" id="7460"/>
    <lineage>
        <taxon>Eukaryota</taxon>
        <taxon>Metazoa</taxon>
        <taxon>Ecdysozoa</taxon>
        <taxon>Arthropoda</taxon>
        <taxon>Hexapoda</taxon>
        <taxon>Insecta</taxon>
        <taxon>Pterygota</taxon>
        <taxon>Neoptera</taxon>
        <taxon>Endopterygota</taxon>
        <taxon>Hymenoptera</taxon>
        <taxon>Apocrita</taxon>
        <taxon>Aculeata</taxon>
        <taxon>Apoidea</taxon>
        <taxon>Anthophila</taxon>
        <taxon>Apidae</taxon>
        <taxon>Apis</taxon>
    </lineage>
</organism>
<keyword evidence="6" id="KW-0206">Cytoskeleton</keyword>
<name>A0A7M7L457_APIME</name>
<feature type="coiled-coil region" evidence="8">
    <location>
        <begin position="1394"/>
        <end position="1446"/>
    </location>
</feature>
<dbReference type="GO" id="GO:0097711">
    <property type="term" value="P:ciliary basal body-plasma membrane docking"/>
    <property type="evidence" value="ECO:0007669"/>
    <property type="project" value="TreeGrafter"/>
</dbReference>
<dbReference type="GO" id="GO:0035869">
    <property type="term" value="C:ciliary transition zone"/>
    <property type="evidence" value="ECO:0007669"/>
    <property type="project" value="TreeGrafter"/>
</dbReference>
<feature type="coiled-coil region" evidence="8">
    <location>
        <begin position="921"/>
        <end position="948"/>
    </location>
</feature>
<dbReference type="PANTHER" id="PTHR18879">
    <property type="entry name" value="CENTROSOMAL PROTEIN OF 290 KDA"/>
    <property type="match status" value="1"/>
</dbReference>
<keyword evidence="4" id="KW-0970">Cilium biogenesis/degradation</keyword>
<evidence type="ECO:0000256" key="8">
    <source>
        <dbReference type="SAM" id="Coils"/>
    </source>
</evidence>
<feature type="coiled-coil region" evidence="8">
    <location>
        <begin position="576"/>
        <end position="690"/>
    </location>
</feature>
<accession>A0A8B8GXB0</accession>
<reference evidence="9" key="1">
    <citation type="submission" date="2021-01" db="UniProtKB">
        <authorList>
            <consortium name="EnsemblMetazoa"/>
        </authorList>
    </citation>
    <scope>IDENTIFICATION</scope>
    <source>
        <strain evidence="9">DH4</strain>
    </source>
</reference>
<dbReference type="RefSeq" id="XP_026295898.1">
    <property type="nucleotide sequence ID" value="XM_026440113.1"/>
</dbReference>
<dbReference type="EnsemblMetazoa" id="XM_026440113">
    <property type="protein sequence ID" value="XP_026295898"/>
    <property type="gene ID" value="LOC726394"/>
</dbReference>
<proteinExistence type="predicted"/>
<feature type="coiled-coil region" evidence="8">
    <location>
        <begin position="1485"/>
        <end position="1608"/>
    </location>
</feature>
<keyword evidence="10" id="KW-1185">Reference proteome</keyword>
<feature type="coiled-coil region" evidence="8">
    <location>
        <begin position="1737"/>
        <end position="1778"/>
    </location>
</feature>
<evidence type="ECO:0000256" key="4">
    <source>
        <dbReference type="ARBA" id="ARBA00022794"/>
    </source>
</evidence>
<reference evidence="11" key="2">
    <citation type="submission" date="2025-04" db="UniProtKB">
        <authorList>
            <consortium name="RefSeq"/>
        </authorList>
    </citation>
    <scope>IDENTIFICATION</scope>
    <source>
        <strain evidence="11">DH4</strain>
        <tissue evidence="11">Whole body</tissue>
    </source>
</reference>
<evidence type="ECO:0000313" key="10">
    <source>
        <dbReference type="Proteomes" id="UP000005203"/>
    </source>
</evidence>
<dbReference type="Proteomes" id="UP000005203">
    <property type="component" value="Linkage group LG4"/>
</dbReference>
<evidence type="ECO:0000256" key="1">
    <source>
        <dbReference type="ARBA" id="ARBA00004120"/>
    </source>
</evidence>
<evidence type="ECO:0000256" key="5">
    <source>
        <dbReference type="ARBA" id="ARBA00023054"/>
    </source>
</evidence>
<keyword evidence="7" id="KW-0966">Cell projection</keyword>
<evidence type="ECO:0000256" key="7">
    <source>
        <dbReference type="ARBA" id="ARBA00023273"/>
    </source>
</evidence>
<evidence type="ECO:0000256" key="2">
    <source>
        <dbReference type="ARBA" id="ARBA00004300"/>
    </source>
</evidence>
<feature type="coiled-coil region" evidence="8">
    <location>
        <begin position="1809"/>
        <end position="1900"/>
    </location>
</feature>
<evidence type="ECO:0000313" key="11">
    <source>
        <dbReference type="RefSeq" id="XP_026295898.1"/>
    </source>
</evidence>
<dbReference type="InterPro" id="IPR026201">
    <property type="entry name" value="Cep290"/>
</dbReference>
<feature type="coiled-coil region" evidence="8">
    <location>
        <begin position="1287"/>
        <end position="1325"/>
    </location>
</feature>
<feature type="coiled-coil region" evidence="8">
    <location>
        <begin position="1988"/>
        <end position="2022"/>
    </location>
</feature>
<feature type="coiled-coil region" evidence="8">
    <location>
        <begin position="997"/>
        <end position="1024"/>
    </location>
</feature>
<accession>A0A7M7L457</accession>
<sequence length="2089" mass="244862">MGRTDWDHLLSTDPSSLTDDDMEDFYPAIVSCDVDDISDIHNLRTLMKLSQEILQYKDHQVESLLLECGELKQTISSLKPEPAKRKRKEWDISDTKHETAELSKHIDISENTDYDDVLQGKNKKIKILMTELENTERDNVVLKERLTTLTQEMEDATEKMNEMAEELSSAQIKSIEYKEKISDLERENIALVRQIEEITIQQTDRDKAIDDFSTAIDVRINEWKIILEEKDKEILRLKENLSQSLVQSVVSAKEQNKSEIIYLNEQIDYRDKIIVELKTKLTEATVEINESATLIEKLKIDAQKVKKSDKKKEERDLLKKLQNANEQISKLQVKLNEAEEDAESRSSKLCEVLATLKKYEDENQSLTDALNEIKDLKNDLENKNAYIKDLINVVNKLEMLNSYQEMEIITLREKLGIPEDESVSIEHALAKRKEQEKKMEELLQQNKLLIEENLELKSDIRVLKYKLCRTSKELDFSNTTVNETTEFFHSTKLAESTPTWHSKLNISELQENMQMVIEENEALRSGMHEILDSIRNQDGKTNVEIQSSILERLLEALDVRHLAGWYHPAMRMQEHLNVVQGSNTELRDQLKQLRKELQKKDNILHKLVLNKHGDFDKIYRNTEEESDSEKISIYLTEMKNLQEAYKSEAEEWEQQKNLLLEQNDEFKNEIEKLKLQFDVYEQSAKILEEGEDEIRKAYVIKTKEYVEASGEVLIANRKVIALQQLLNNEITKAYQDKKESIKNESYLSKSLADSNKHNKILEQEISILQSNLFNTVSSTIYNEMKEKHEELNIRFRNLTENNLMLENDNEIQYLRKELELLKQEKNQLIDHLQKEIDCKNDQDLMEKLKEAQANELLEKQRADHVTSLHEILQTQLSKCEEDLKGVIAAKSELQEELIILHKRLSKDLHFEKSEQLDDKKVPAIKDNNSELQVEIENLKKHLQITQEEAKQQYSLNSLKILELDNLRHHILNLQAISEDKATISKLDFELASKNIIEMDLNAQKAKLENEVSYLQEELDKSRTTCEGLRTFVQDCRKQCDNRCRKYVDIIEFLQNQYAGSTSISALDRIVLLSIKLKDERQTINSEMKKTKECYENVKQQQEMLTNRLKIVENLKDILEQQIGSNNVQDIMQQFSEYSQYTLNDYKYKRKIMQLEYELQIVNNKYMEYESIINQMEHDMVQIQKIWNKGQNQQSKTDTHNIATSPTLQENKHASVQAIVDLSPKGIQTDPYTCCLNKKETNEVEVQTICFEENNDSENLKFEEKTKESTKKNTEMEVNGKEKSIYSKENVECNEQEAKKEKETTKENNDQEISLLREQLDEALKLVSERSSTLIKYELQITECQAKIDSLNKIVKSKDLELTQKKKLLDEYKLSSELEVTDTQCNEYLALKSTINSLQKLLSQKEETIARYQNLLKEDRDEHSKAAARLQEEIKNLHIRILSMECETQRSLEKHDNGKNNTKEEPEKLIDKSLEITSKTEDIRNIAMRVEEIARLQEKVSTLEADLNITKELSDRWHRLAEERLKHMDRMRERLEEQHKSELDIYLGELAKWQSEADMLRKQLSENRMMVTKGNITLLKEMQEKDDKIHQLSYACQELQNEVQLMESATQARQAITHGESALKIHEITPTLSAHDDMQQQDTVCRTDTVKKQLQSLIEKEKMYKNEISDLKQQLSRRYMAVRIQEKKTSQRENQLERKVKSLEEELYKARAQLDKEYLAQGAKRAKTAEELLLWEKQKKWQQTAEKLKEKLKEKTDEYAKLLSNYEKLRSVVACMEREKWYLKSKLKTENNIVGENTSARSTIVHQNIMQELQKECQTLRDHIRELSNRLENENSEKLLLQIEEQKRHIAALETVSQGNGNVINQLEKLEMTKDILEKMNLKLEAENFELRIELEKANADTPRLREKVEHLEKYIELLKVEKSSDSTPRSSDKDLRDHGTKKSVLEMEKTIFTLKRIIEKLQVENRRLKLGSKKNHAYQGKLLNNQSEDILRKNYEEAQKRIVALETDLQLAEQRVAALEKVQKEEDNGEIKILREQLCHKSELLDKVKYLLSRVAVNEKTLRQRVQQLESKQILSTIPECHVISPTPE</sequence>
<dbReference type="OrthoDB" id="6351660at2759"/>
<feature type="coiled-coil region" evidence="8">
    <location>
        <begin position="1094"/>
        <end position="1121"/>
    </location>
</feature>
<feature type="coiled-coil region" evidence="8">
    <location>
        <begin position="1653"/>
        <end position="1712"/>
    </location>
</feature>
<dbReference type="GO" id="GO:0034451">
    <property type="term" value="C:centriolar satellite"/>
    <property type="evidence" value="ECO:0007669"/>
    <property type="project" value="TreeGrafter"/>
</dbReference>
<dbReference type="GO" id="GO:1905515">
    <property type="term" value="P:non-motile cilium assembly"/>
    <property type="evidence" value="ECO:0007669"/>
    <property type="project" value="TreeGrafter"/>
</dbReference>
<dbReference type="CTD" id="80184"/>
<dbReference type="GO" id="GO:1905349">
    <property type="term" value="P:ciliary transition zone assembly"/>
    <property type="evidence" value="ECO:0007669"/>
    <property type="project" value="TreeGrafter"/>
</dbReference>